<dbReference type="RefSeq" id="WP_179372049.1">
    <property type="nucleotide sequence ID" value="NZ_CP026995.1"/>
</dbReference>
<dbReference type="KEGG" id="nue:C5F50_02035"/>
<keyword evidence="2" id="KW-1185">Reference proteome</keyword>
<dbReference type="Proteomes" id="UP000509478">
    <property type="component" value="Chromosome"/>
</dbReference>
<protein>
    <submittedName>
        <fullName evidence="1">Uncharacterized protein</fullName>
    </submittedName>
</protein>
<evidence type="ECO:0000313" key="1">
    <source>
        <dbReference type="EMBL" id="QLH05987.1"/>
    </source>
</evidence>
<accession>A0A7D5M6C1</accession>
<proteinExistence type="predicted"/>
<sequence>MKIGIPKYDHLDFERDVWKTLSAINSIQKSFNKTKVSQKFLTSILLLDSKNSFGKQPQPLTVEEIKIHNDTITNHLDILIQNNLIEGDVEFTIPSEHDNLSSYLINHVYLNIHLPLESIFFYDILIPQSGSPRGTYTNYDDSFTSLSKGMYTPKGFFIKTWIEDNVYSCIMEVTDNSDKIYDYLKNIQKELQNIGICISVLERIPIAPIPLFPLFTEASNLKESIKKKTIPESTQSVDDSKQLLQKWYEDYIDANHEILKQIPRIELADSTWNKPKHYLILINRKLDMILTAQYLSEDKDKVEIRIMDKIPMIENLYNEIKNLPERYNLLRTSFSWSKNILSTLKHPFYSALQNVERIINEFNKKAHCPMFDASNLTDEEIRTWVKEEIESKRYLIKKFNIEDKYVQKWLSPVSVLVRYSLDDPKPNWRRSGHLFTEYRSSDTDDIKIFKVDKEEYKNEKLSTLKKYEHDEKLLQWSSGDLLHHMMKSRGEHTSVNL</sequence>
<organism evidence="1 2">
    <name type="scientific">Nitrosopumilus ureiphilus</name>
    <dbReference type="NCBI Taxonomy" id="1470067"/>
    <lineage>
        <taxon>Archaea</taxon>
        <taxon>Nitrososphaerota</taxon>
        <taxon>Nitrososphaeria</taxon>
        <taxon>Nitrosopumilales</taxon>
        <taxon>Nitrosopumilaceae</taxon>
        <taxon>Nitrosopumilus</taxon>
    </lineage>
</organism>
<name>A0A7D5M6C1_9ARCH</name>
<dbReference type="EMBL" id="CP026995">
    <property type="protein sequence ID" value="QLH05987.1"/>
    <property type="molecule type" value="Genomic_DNA"/>
</dbReference>
<dbReference type="AlphaFoldDB" id="A0A7D5M6C1"/>
<reference evidence="1 2" key="1">
    <citation type="submission" date="2018-02" db="EMBL/GenBank/DDBJ databases">
        <title>Complete genome of Nitrosopumilus ureaphilus PS0.</title>
        <authorList>
            <person name="Qin W."/>
            <person name="Zheng Y."/>
            <person name="Stahl D.A."/>
        </authorList>
    </citation>
    <scope>NUCLEOTIDE SEQUENCE [LARGE SCALE GENOMIC DNA]</scope>
    <source>
        <strain evidence="1 2">PS0</strain>
    </source>
</reference>
<evidence type="ECO:0000313" key="2">
    <source>
        <dbReference type="Proteomes" id="UP000509478"/>
    </source>
</evidence>
<gene>
    <name evidence="1" type="ORF">C5F50_02035</name>
</gene>
<dbReference type="GeneID" id="56066802"/>